<evidence type="ECO:0000313" key="2">
    <source>
        <dbReference type="EMBL" id="KAB0670421.1"/>
    </source>
</evidence>
<accession>A0ABQ6TP46</accession>
<dbReference type="Pfam" id="PF00535">
    <property type="entry name" value="Glycos_transf_2"/>
    <property type="match status" value="1"/>
</dbReference>
<dbReference type="PANTHER" id="PTHR43179">
    <property type="entry name" value="RHAMNOSYLTRANSFERASE WBBL"/>
    <property type="match status" value="1"/>
</dbReference>
<proteinExistence type="predicted"/>
<dbReference type="SUPFAM" id="SSF53448">
    <property type="entry name" value="Nucleotide-diphospho-sugar transferases"/>
    <property type="match status" value="1"/>
</dbReference>
<evidence type="ECO:0000313" key="3">
    <source>
        <dbReference type="Proteomes" id="UP000798046"/>
    </source>
</evidence>
<dbReference type="EMBL" id="VZRA01000002">
    <property type="protein sequence ID" value="KAB0670421.1"/>
    <property type="molecule type" value="Genomic_DNA"/>
</dbReference>
<keyword evidence="3" id="KW-1185">Reference proteome</keyword>
<organism evidence="2 3">
    <name type="scientific">Oryzomonas sagensis</name>
    <dbReference type="NCBI Taxonomy" id="2603857"/>
    <lineage>
        <taxon>Bacteria</taxon>
        <taxon>Pseudomonadati</taxon>
        <taxon>Thermodesulfobacteriota</taxon>
        <taxon>Desulfuromonadia</taxon>
        <taxon>Geobacterales</taxon>
        <taxon>Geobacteraceae</taxon>
        <taxon>Oryzomonas</taxon>
    </lineage>
</organism>
<evidence type="ECO:0000259" key="1">
    <source>
        <dbReference type="Pfam" id="PF00535"/>
    </source>
</evidence>
<reference evidence="2 3" key="1">
    <citation type="journal article" date="2020" name="Microorganisms">
        <title>Description of Three Novel Members in the Family Geobacteraceae, Oryzomonas japonicum gen. nov., sp. nov., Oryzomonas sagensis sp. nov., and Oryzomonas ruber sp. nov.</title>
        <authorList>
            <person name="Xu Z."/>
            <person name="Masuda Y."/>
            <person name="Hayakawa C."/>
            <person name="Ushijima N."/>
            <person name="Kawano K."/>
            <person name="Shiratori Y."/>
            <person name="Senoo K."/>
            <person name="Itoh H."/>
        </authorList>
    </citation>
    <scope>NUCLEOTIDE SEQUENCE [LARGE SCALE GENOMIC DNA]</scope>
    <source>
        <strain evidence="2 3">Red100</strain>
    </source>
</reference>
<feature type="domain" description="Glycosyltransferase 2-like" evidence="1">
    <location>
        <begin position="4"/>
        <end position="125"/>
    </location>
</feature>
<protein>
    <submittedName>
        <fullName evidence="2">Glycosyltransferase family 2 protein</fullName>
    </submittedName>
</protein>
<sequence length="297" mass="33423">MDVSVIIVNFRTRELLQHCIRSILDWSAGVEYEVIVVDNASNDGSAEMVESVYPGVRVLASEENIGFGGGNNAGVALAHGKYCLLLNPDTLLQNNALKILFDFMERPESKAIAACGASLLDEDHRPAVSFGRFPTVGSMLFYSLPGSSPFRDKEEGIVLNPVGVPFPVDFVSGADLFIRREVFERIGGFDENYFAYYEEVDLAQRISRLGHRSAIVPPARIQHLEGKSFNNSSLRKKFMFESSLYYLAKFGKRDALFKLFCSVNEVKYRLYQWFHPRADTTAWGEMITAARQYRSKT</sequence>
<dbReference type="Proteomes" id="UP000798046">
    <property type="component" value="Unassembled WGS sequence"/>
</dbReference>
<dbReference type="PANTHER" id="PTHR43179:SF7">
    <property type="entry name" value="RHAMNOSYLTRANSFERASE WBBL"/>
    <property type="match status" value="1"/>
</dbReference>
<dbReference type="RefSeq" id="WP_151156782.1">
    <property type="nucleotide sequence ID" value="NZ_VZRA01000002.1"/>
</dbReference>
<dbReference type="InterPro" id="IPR029044">
    <property type="entry name" value="Nucleotide-diphossugar_trans"/>
</dbReference>
<gene>
    <name evidence="2" type="ORF">F6V30_09740</name>
</gene>
<comment type="caution">
    <text evidence="2">The sequence shown here is derived from an EMBL/GenBank/DDBJ whole genome shotgun (WGS) entry which is preliminary data.</text>
</comment>
<dbReference type="Gene3D" id="3.90.550.10">
    <property type="entry name" value="Spore Coat Polysaccharide Biosynthesis Protein SpsA, Chain A"/>
    <property type="match status" value="1"/>
</dbReference>
<dbReference type="CDD" id="cd04186">
    <property type="entry name" value="GT_2_like_c"/>
    <property type="match status" value="1"/>
</dbReference>
<name>A0ABQ6TP46_9BACT</name>
<dbReference type="InterPro" id="IPR001173">
    <property type="entry name" value="Glyco_trans_2-like"/>
</dbReference>